<dbReference type="CDD" id="cd02066">
    <property type="entry name" value="GRX_family"/>
    <property type="match status" value="1"/>
</dbReference>
<evidence type="ECO:0000256" key="1">
    <source>
        <dbReference type="ARBA" id="ARBA00010406"/>
    </source>
</evidence>
<dbReference type="PRINTS" id="PR01183">
    <property type="entry name" value="RIBORDTASEM1"/>
</dbReference>
<dbReference type="InterPro" id="IPR036249">
    <property type="entry name" value="Thioredoxin-like_sf"/>
</dbReference>
<dbReference type="GO" id="GO:0004748">
    <property type="term" value="F:ribonucleoside-diphosphate reductase activity, thioredoxin disulfide as acceptor"/>
    <property type="evidence" value="ECO:0007669"/>
    <property type="project" value="UniProtKB-EC"/>
</dbReference>
<keyword evidence="3" id="KW-0021">Allosteric enzyme</keyword>
<dbReference type="PROSITE" id="PS00195">
    <property type="entry name" value="GLUTAREDOXIN_1"/>
    <property type="match status" value="1"/>
</dbReference>
<comment type="similarity">
    <text evidence="1">Belongs to the ribonucleoside diphosphate reductase large chain family.</text>
</comment>
<evidence type="ECO:0000256" key="2">
    <source>
        <dbReference type="ARBA" id="ARBA00012274"/>
    </source>
</evidence>
<name>A0A6C0FBU5_9ZZZZ</name>
<dbReference type="GO" id="GO:0009263">
    <property type="term" value="P:deoxyribonucleotide biosynthetic process"/>
    <property type="evidence" value="ECO:0007669"/>
    <property type="project" value="UniProtKB-KW"/>
</dbReference>
<organism evidence="9">
    <name type="scientific">viral metagenome</name>
    <dbReference type="NCBI Taxonomy" id="1070528"/>
    <lineage>
        <taxon>unclassified sequences</taxon>
        <taxon>metagenomes</taxon>
        <taxon>organismal metagenomes</taxon>
    </lineage>
</organism>
<keyword evidence="7" id="KW-0215">Deoxyribonucleotide synthesis</keyword>
<dbReference type="InterPro" id="IPR013346">
    <property type="entry name" value="NrdE_NrdA_C"/>
</dbReference>
<feature type="domain" description="ATP-cone" evidence="8">
    <location>
        <begin position="9"/>
        <end position="103"/>
    </location>
</feature>
<evidence type="ECO:0000313" key="9">
    <source>
        <dbReference type="EMBL" id="QHT36645.1"/>
    </source>
</evidence>
<dbReference type="SUPFAM" id="SSF51998">
    <property type="entry name" value="PFL-like glycyl radical enzymes"/>
    <property type="match status" value="1"/>
</dbReference>
<dbReference type="AlphaFoldDB" id="A0A6C0FBU5"/>
<dbReference type="InterPro" id="IPR013509">
    <property type="entry name" value="RNR_lsu_N"/>
</dbReference>
<evidence type="ECO:0000256" key="5">
    <source>
        <dbReference type="ARBA" id="ARBA00022840"/>
    </source>
</evidence>
<dbReference type="EMBL" id="MN738786">
    <property type="protein sequence ID" value="QHT36645.1"/>
    <property type="molecule type" value="Genomic_DNA"/>
</dbReference>
<dbReference type="CDD" id="cd01679">
    <property type="entry name" value="RNR_I"/>
    <property type="match status" value="1"/>
</dbReference>
<keyword evidence="6" id="KW-0560">Oxidoreductase</keyword>
<dbReference type="SUPFAM" id="SSF52833">
    <property type="entry name" value="Thioredoxin-like"/>
    <property type="match status" value="1"/>
</dbReference>
<protein>
    <recommendedName>
        <fullName evidence="2">ribonucleoside-diphosphate reductase</fullName>
        <ecNumber evidence="2">1.17.4.1</ecNumber>
    </recommendedName>
</protein>
<dbReference type="PANTHER" id="PTHR11573">
    <property type="entry name" value="RIBONUCLEOSIDE-DIPHOSPHATE REDUCTASE LARGE CHAIN"/>
    <property type="match status" value="1"/>
</dbReference>
<dbReference type="Pfam" id="PF03477">
    <property type="entry name" value="ATP-cone"/>
    <property type="match status" value="1"/>
</dbReference>
<evidence type="ECO:0000259" key="8">
    <source>
        <dbReference type="PROSITE" id="PS51161"/>
    </source>
</evidence>
<dbReference type="PROSITE" id="PS51354">
    <property type="entry name" value="GLUTAREDOXIN_2"/>
    <property type="match status" value="1"/>
</dbReference>
<dbReference type="GO" id="GO:0005524">
    <property type="term" value="F:ATP binding"/>
    <property type="evidence" value="ECO:0007669"/>
    <property type="project" value="UniProtKB-KW"/>
</dbReference>
<sequence length="904" mass="104334">MDSQTDPKMRVLKRNGEYEEVSFDKIQKRLKQLCIGDEFSQKLTLDETTIAQKVVQEIYDGVKTSELDELSSQIAIAMYSKDPQYKKLAGRIVISNHHKNTKDTFSEKIQNLYDYVHNDMKKPLVADYLYEMVMKHKSEIDSAIDYTLDYKYDFFGFKTLEKNYLYKLDKCIVERPQDMLMRVSLSIYRNSLSDALNNYKMMSQHLFTHATPTLYNAGSRREQYASCFLLPIESDSVVGIYDTLKDCALISKHAGGIGLSIHDIRASNSYIAGTNGYSNGLVPMLRVFNDTARYIDQGGNKRNGSFAIYLEPWHADVMEFLELKKNHGNELERARDLFYALWIPDLFMKRVKGDGMWSLMCPHECPGLADVHSEKFESLYQRYESENRYRKQIKAREIWNAILTSQIETGTPYLLYKDACNQKSNQQNLGTIKSSNLCTEIIEYTSPEETAVCNLASIALKHFVKPSENMKNEFVIYSKPDCVYCDLAKSLCHKLGVSYTTEDYKSLTEISGQFPLGVKFPKIYVTQGQNRTLIGGYTELEEYLRPSFDYSKLKEISGQITRNLNHVIDYNYYPTEKTRRSNMRHRPIGIGVQGLANVFFEMGYAFDSEEARDLNADIFETIYYGALEASMTLAKQREQDMILYKRGMEQHDDTKNTGECVDSHKMHLLQKTLHPIAEEYKDREEYLGTYSSYIGSPMHQGKFQHELWNNSIQPSGMWDWESLRKDVKRYGIRNSLLLAPMPTASTAQILGSYECFEPPQTNVYTRRVLAGEYMVWNDYMIRDLQCLGIWSPTLKDKIIVNDGSLQGIAEIPELIRNRYKTVWEIKQRVLIDMAKERGQYICQSQSLNLFLESPNIQKLTSMHFYAWSQGLKTGIYYLRSRPSSKAIQFSVSAQPESACESCSG</sequence>
<proteinExistence type="inferred from homology"/>
<dbReference type="EC" id="1.17.4.1" evidence="2"/>
<dbReference type="Pfam" id="PF02867">
    <property type="entry name" value="Ribonuc_red_lgC"/>
    <property type="match status" value="2"/>
</dbReference>
<dbReference type="Gene3D" id="3.40.30.10">
    <property type="entry name" value="Glutaredoxin"/>
    <property type="match status" value="1"/>
</dbReference>
<dbReference type="SUPFAM" id="SSF48168">
    <property type="entry name" value="R1 subunit of ribonucleotide reductase, N-terminal domain"/>
    <property type="match status" value="1"/>
</dbReference>
<dbReference type="InterPro" id="IPR000788">
    <property type="entry name" value="RNR_lg_C"/>
</dbReference>
<evidence type="ECO:0000256" key="4">
    <source>
        <dbReference type="ARBA" id="ARBA00022741"/>
    </source>
</evidence>
<dbReference type="GO" id="GO:0005971">
    <property type="term" value="C:ribonucleoside-diphosphate reductase complex"/>
    <property type="evidence" value="ECO:0007669"/>
    <property type="project" value="TreeGrafter"/>
</dbReference>
<keyword evidence="5" id="KW-0067">ATP-binding</keyword>
<reference evidence="9" key="1">
    <citation type="journal article" date="2020" name="Nature">
        <title>Giant virus diversity and host interactions through global metagenomics.</title>
        <authorList>
            <person name="Schulz F."/>
            <person name="Roux S."/>
            <person name="Paez-Espino D."/>
            <person name="Jungbluth S."/>
            <person name="Walsh D.A."/>
            <person name="Denef V.J."/>
            <person name="McMahon K.D."/>
            <person name="Konstantinidis K.T."/>
            <person name="Eloe-Fadrosh E.A."/>
            <person name="Kyrpides N.C."/>
            <person name="Woyke T."/>
        </authorList>
    </citation>
    <scope>NUCLEOTIDE SEQUENCE</scope>
    <source>
        <strain evidence="9">GVMAG-S-ERX555967-130</strain>
    </source>
</reference>
<evidence type="ECO:0000256" key="6">
    <source>
        <dbReference type="ARBA" id="ARBA00023002"/>
    </source>
</evidence>
<dbReference type="UniPathway" id="UPA00326"/>
<dbReference type="Pfam" id="PF00317">
    <property type="entry name" value="Ribonuc_red_lgN"/>
    <property type="match status" value="1"/>
</dbReference>
<evidence type="ECO:0000256" key="7">
    <source>
        <dbReference type="ARBA" id="ARBA00023116"/>
    </source>
</evidence>
<keyword evidence="4" id="KW-0547">Nucleotide-binding</keyword>
<dbReference type="Gene3D" id="3.20.70.20">
    <property type="match status" value="1"/>
</dbReference>
<dbReference type="InterPro" id="IPR008926">
    <property type="entry name" value="RNR_R1-su_N"/>
</dbReference>
<dbReference type="InterPro" id="IPR011767">
    <property type="entry name" value="GLR_AS"/>
</dbReference>
<dbReference type="NCBIfam" id="TIGR02506">
    <property type="entry name" value="NrdE_NrdA"/>
    <property type="match status" value="1"/>
</dbReference>
<evidence type="ECO:0000256" key="3">
    <source>
        <dbReference type="ARBA" id="ARBA00022533"/>
    </source>
</evidence>
<dbReference type="PANTHER" id="PTHR11573:SF6">
    <property type="entry name" value="RIBONUCLEOSIDE-DIPHOSPHATE REDUCTASE LARGE SUBUNIT"/>
    <property type="match status" value="1"/>
</dbReference>
<dbReference type="PROSITE" id="PS51161">
    <property type="entry name" value="ATP_CONE"/>
    <property type="match status" value="1"/>
</dbReference>
<dbReference type="PROSITE" id="PS00089">
    <property type="entry name" value="RIBORED_LARGE"/>
    <property type="match status" value="1"/>
</dbReference>
<dbReference type="InterPro" id="IPR005144">
    <property type="entry name" value="ATP-cone_dom"/>
</dbReference>
<accession>A0A6C0FBU5</accession>
<dbReference type="InterPro" id="IPR039718">
    <property type="entry name" value="Rrm1"/>
</dbReference>